<evidence type="ECO:0000313" key="2">
    <source>
        <dbReference type="EMBL" id="KAK6511137.1"/>
    </source>
</evidence>
<organism evidence="2 3">
    <name type="scientific">Arthrobotrys musiformis</name>
    <dbReference type="NCBI Taxonomy" id="47236"/>
    <lineage>
        <taxon>Eukaryota</taxon>
        <taxon>Fungi</taxon>
        <taxon>Dikarya</taxon>
        <taxon>Ascomycota</taxon>
        <taxon>Pezizomycotina</taxon>
        <taxon>Orbiliomycetes</taxon>
        <taxon>Orbiliales</taxon>
        <taxon>Orbiliaceae</taxon>
        <taxon>Arthrobotrys</taxon>
    </lineage>
</organism>
<dbReference type="EMBL" id="JAVHJL010000001">
    <property type="protein sequence ID" value="KAK6511137.1"/>
    <property type="molecule type" value="Genomic_DNA"/>
</dbReference>
<feature type="region of interest" description="Disordered" evidence="1">
    <location>
        <begin position="1"/>
        <end position="107"/>
    </location>
</feature>
<dbReference type="AlphaFoldDB" id="A0AAV9WNH6"/>
<reference evidence="2 3" key="1">
    <citation type="submission" date="2023-08" db="EMBL/GenBank/DDBJ databases">
        <authorList>
            <person name="Palmer J.M."/>
        </authorList>
    </citation>
    <scope>NUCLEOTIDE SEQUENCE [LARGE SCALE GENOMIC DNA]</scope>
    <source>
        <strain evidence="2 3">TWF481</strain>
    </source>
</reference>
<proteinExistence type="predicted"/>
<evidence type="ECO:0000313" key="3">
    <source>
        <dbReference type="Proteomes" id="UP001370758"/>
    </source>
</evidence>
<comment type="caution">
    <text evidence="2">The sequence shown here is derived from an EMBL/GenBank/DDBJ whole genome shotgun (WGS) entry which is preliminary data.</text>
</comment>
<evidence type="ECO:0000256" key="1">
    <source>
        <dbReference type="SAM" id="MobiDB-lite"/>
    </source>
</evidence>
<feature type="region of interest" description="Disordered" evidence="1">
    <location>
        <begin position="210"/>
        <end position="235"/>
    </location>
</feature>
<gene>
    <name evidence="2" type="ORF">TWF481_000059</name>
</gene>
<name>A0AAV9WNH6_9PEZI</name>
<keyword evidence="3" id="KW-1185">Reference proteome</keyword>
<dbReference type="Proteomes" id="UP001370758">
    <property type="component" value="Unassembled WGS sequence"/>
</dbReference>
<protein>
    <submittedName>
        <fullName evidence="2">Uncharacterized protein</fullName>
    </submittedName>
</protein>
<sequence length="235" mass="26127">MQVKVEEEESKYLPTPPPSEPGIDPDTKENEEDNNIQEDTKTLTTITPDPQKPPTKKRGRPKATAEKPTPAPKKPKSEPSSAAPTDATKSKRGRQPGSSAADTFTKEQDAYIRELYTSPTKHSSKEIYSLFEEKFNTGKSSNVIRFRWYKLKEGDIVLSAEEETALKKAIETVENNKALAVLNEYGNAGDGEYTKLSQGFVIKRMKDWSAGIPSSNSKSKGQVKKEEDNEEDGED</sequence>
<accession>A0AAV9WNH6</accession>